<dbReference type="InParanoid" id="A0A0P0XX46"/>
<dbReference type="AlphaFoldDB" id="A0A0P0XX46"/>
<reference evidence="3" key="1">
    <citation type="journal article" date="2005" name="Nature">
        <title>The map-based sequence of the rice genome.</title>
        <authorList>
            <consortium name="International rice genome sequencing project (IRGSP)"/>
            <person name="Matsumoto T."/>
            <person name="Wu J."/>
            <person name="Kanamori H."/>
            <person name="Katayose Y."/>
            <person name="Fujisawa M."/>
            <person name="Namiki N."/>
            <person name="Mizuno H."/>
            <person name="Yamamoto K."/>
            <person name="Antonio B.A."/>
            <person name="Baba T."/>
            <person name="Sakata K."/>
            <person name="Nagamura Y."/>
            <person name="Aoki H."/>
            <person name="Arikawa K."/>
            <person name="Arita K."/>
            <person name="Bito T."/>
            <person name="Chiden Y."/>
            <person name="Fujitsuka N."/>
            <person name="Fukunaka R."/>
            <person name="Hamada M."/>
            <person name="Harada C."/>
            <person name="Hayashi A."/>
            <person name="Hijishita S."/>
            <person name="Honda M."/>
            <person name="Hosokawa S."/>
            <person name="Ichikawa Y."/>
            <person name="Idonuma A."/>
            <person name="Iijima M."/>
            <person name="Ikeda M."/>
            <person name="Ikeno M."/>
            <person name="Ito K."/>
            <person name="Ito S."/>
            <person name="Ito T."/>
            <person name="Ito Y."/>
            <person name="Ito Y."/>
            <person name="Iwabuchi A."/>
            <person name="Kamiya K."/>
            <person name="Karasawa W."/>
            <person name="Kurita K."/>
            <person name="Katagiri S."/>
            <person name="Kikuta A."/>
            <person name="Kobayashi H."/>
            <person name="Kobayashi N."/>
            <person name="Machita K."/>
            <person name="Maehara T."/>
            <person name="Masukawa M."/>
            <person name="Mizubayashi T."/>
            <person name="Mukai Y."/>
            <person name="Nagasaki H."/>
            <person name="Nagata Y."/>
            <person name="Naito S."/>
            <person name="Nakashima M."/>
            <person name="Nakama Y."/>
            <person name="Nakamichi Y."/>
            <person name="Nakamura M."/>
            <person name="Meguro A."/>
            <person name="Negishi M."/>
            <person name="Ohta I."/>
            <person name="Ohta T."/>
            <person name="Okamoto M."/>
            <person name="Ono N."/>
            <person name="Saji S."/>
            <person name="Sakaguchi M."/>
            <person name="Sakai K."/>
            <person name="Shibata M."/>
            <person name="Shimokawa T."/>
            <person name="Song J."/>
            <person name="Takazaki Y."/>
            <person name="Terasawa K."/>
            <person name="Tsugane M."/>
            <person name="Tsuji K."/>
            <person name="Ueda S."/>
            <person name="Waki K."/>
            <person name="Yamagata H."/>
            <person name="Yamamoto M."/>
            <person name="Yamamoto S."/>
            <person name="Yamane H."/>
            <person name="Yoshiki S."/>
            <person name="Yoshihara R."/>
            <person name="Yukawa K."/>
            <person name="Zhong H."/>
            <person name="Yano M."/>
            <person name="Yuan Q."/>
            <person name="Ouyang S."/>
            <person name="Liu J."/>
            <person name="Jones K.M."/>
            <person name="Gansberger K."/>
            <person name="Moffat K."/>
            <person name="Hill J."/>
            <person name="Bera J."/>
            <person name="Fadrosh D."/>
            <person name="Jin S."/>
            <person name="Johri S."/>
            <person name="Kim M."/>
            <person name="Overton L."/>
            <person name="Reardon M."/>
            <person name="Tsitrin T."/>
            <person name="Vuong H."/>
            <person name="Weaver B."/>
            <person name="Ciecko A."/>
            <person name="Tallon L."/>
            <person name="Jackson J."/>
            <person name="Pai G."/>
            <person name="Aken S.V."/>
            <person name="Utterback T."/>
            <person name="Reidmuller S."/>
            <person name="Feldblyum T."/>
            <person name="Hsiao J."/>
            <person name="Zismann V."/>
            <person name="Iobst S."/>
            <person name="de Vazeille A.R."/>
            <person name="Buell C.R."/>
            <person name="Ying K."/>
            <person name="Li Y."/>
            <person name="Lu T."/>
            <person name="Huang Y."/>
            <person name="Zhao Q."/>
            <person name="Feng Q."/>
            <person name="Zhang L."/>
            <person name="Zhu J."/>
            <person name="Weng Q."/>
            <person name="Mu J."/>
            <person name="Lu Y."/>
            <person name="Fan D."/>
            <person name="Liu Y."/>
            <person name="Guan J."/>
            <person name="Zhang Y."/>
            <person name="Yu S."/>
            <person name="Liu X."/>
            <person name="Zhang Y."/>
            <person name="Hong G."/>
            <person name="Han B."/>
            <person name="Choisne N."/>
            <person name="Demange N."/>
            <person name="Orjeda G."/>
            <person name="Samain S."/>
            <person name="Cattolico L."/>
            <person name="Pelletier E."/>
            <person name="Couloux A."/>
            <person name="Segurens B."/>
            <person name="Wincker P."/>
            <person name="D'Hont A."/>
            <person name="Scarpelli C."/>
            <person name="Weissenbach J."/>
            <person name="Salanoubat M."/>
            <person name="Quetier F."/>
            <person name="Yu Y."/>
            <person name="Kim H.R."/>
            <person name="Rambo T."/>
            <person name="Currie J."/>
            <person name="Collura K."/>
            <person name="Luo M."/>
            <person name="Yang T."/>
            <person name="Ammiraju J.S.S."/>
            <person name="Engler F."/>
            <person name="Soderlund C."/>
            <person name="Wing R.A."/>
            <person name="Palmer L.E."/>
            <person name="de la Bastide M."/>
            <person name="Spiegel L."/>
            <person name="Nascimento L."/>
            <person name="Zutavern T."/>
            <person name="O'Shaughnessy A."/>
            <person name="Dike S."/>
            <person name="Dedhia N."/>
            <person name="Preston R."/>
            <person name="Balija V."/>
            <person name="McCombie W.R."/>
            <person name="Chow T."/>
            <person name="Chen H."/>
            <person name="Chung M."/>
            <person name="Chen C."/>
            <person name="Shaw J."/>
            <person name="Wu H."/>
            <person name="Hsiao K."/>
            <person name="Chao Y."/>
            <person name="Chu M."/>
            <person name="Cheng C."/>
            <person name="Hour A."/>
            <person name="Lee P."/>
            <person name="Lin S."/>
            <person name="Lin Y."/>
            <person name="Liou J."/>
            <person name="Liu S."/>
            <person name="Hsing Y."/>
            <person name="Raghuvanshi S."/>
            <person name="Mohanty A."/>
            <person name="Bharti A.K."/>
            <person name="Gaur A."/>
            <person name="Gupta V."/>
            <person name="Kumar D."/>
            <person name="Ravi V."/>
            <person name="Vij S."/>
            <person name="Kapur A."/>
            <person name="Khurana P."/>
            <person name="Khurana P."/>
            <person name="Khurana J.P."/>
            <person name="Tyagi A.K."/>
            <person name="Gaikwad K."/>
            <person name="Singh A."/>
            <person name="Dalal V."/>
            <person name="Srivastava S."/>
            <person name="Dixit A."/>
            <person name="Pal A.K."/>
            <person name="Ghazi I.A."/>
            <person name="Yadav M."/>
            <person name="Pandit A."/>
            <person name="Bhargava A."/>
            <person name="Sureshbabu K."/>
            <person name="Batra K."/>
            <person name="Sharma T.R."/>
            <person name="Mohapatra T."/>
            <person name="Singh N.K."/>
            <person name="Messing J."/>
            <person name="Nelson A.B."/>
            <person name="Fuks G."/>
            <person name="Kavchok S."/>
            <person name="Keizer G."/>
            <person name="Linton E."/>
            <person name="Llaca V."/>
            <person name="Song R."/>
            <person name="Tanyolac B."/>
            <person name="Young S."/>
            <person name="Ho-Il K."/>
            <person name="Hahn J.H."/>
            <person name="Sangsakoo G."/>
            <person name="Vanavichit A."/>
            <person name="de Mattos Luiz.A.T."/>
            <person name="Zimmer P.D."/>
            <person name="Malone G."/>
            <person name="Dellagostin O."/>
            <person name="de Oliveira A.C."/>
            <person name="Bevan M."/>
            <person name="Bancroft I."/>
            <person name="Minx P."/>
            <person name="Cordum H."/>
            <person name="Wilson R."/>
            <person name="Cheng Z."/>
            <person name="Jin W."/>
            <person name="Jiang J."/>
            <person name="Leong S.A."/>
            <person name="Iwama H."/>
            <person name="Gojobori T."/>
            <person name="Itoh T."/>
            <person name="Niimura Y."/>
            <person name="Fujii Y."/>
            <person name="Habara T."/>
            <person name="Sakai H."/>
            <person name="Sato Y."/>
            <person name="Wilson G."/>
            <person name="Kumar K."/>
            <person name="McCouch S."/>
            <person name="Juretic N."/>
            <person name="Hoen D."/>
            <person name="Wright S."/>
            <person name="Bruskiewich R."/>
            <person name="Bureau T."/>
            <person name="Miyao A."/>
            <person name="Hirochika H."/>
            <person name="Nishikawa T."/>
            <person name="Kadowaki K."/>
            <person name="Sugiura M."/>
            <person name="Burr B."/>
            <person name="Sasaki T."/>
        </authorList>
    </citation>
    <scope>NUCLEOTIDE SEQUENCE [LARGE SCALE GENOMIC DNA]</scope>
    <source>
        <strain evidence="3">cv. Nipponbare</strain>
    </source>
</reference>
<keyword evidence="3" id="KW-1185">Reference proteome</keyword>
<feature type="non-terminal residue" evidence="2">
    <location>
        <position position="1"/>
    </location>
</feature>
<name>A0A0P0XX46_ORYSJ</name>
<dbReference type="Proteomes" id="UP000059680">
    <property type="component" value="Chromosome 10"/>
</dbReference>
<feature type="region of interest" description="Disordered" evidence="1">
    <location>
        <begin position="42"/>
        <end position="106"/>
    </location>
</feature>
<evidence type="ECO:0000313" key="2">
    <source>
        <dbReference type="EMBL" id="BAT11782.1"/>
    </source>
</evidence>
<reference evidence="2 3" key="3">
    <citation type="journal article" date="2013" name="Rice">
        <title>Improvement of the Oryza sativa Nipponbare reference genome using next generation sequence and optical map data.</title>
        <authorList>
            <person name="Kawahara Y."/>
            <person name="de la Bastide M."/>
            <person name="Hamilton J.P."/>
            <person name="Kanamori H."/>
            <person name="McCombie W.R."/>
            <person name="Ouyang S."/>
            <person name="Schwartz D.C."/>
            <person name="Tanaka T."/>
            <person name="Wu J."/>
            <person name="Zhou S."/>
            <person name="Childs K.L."/>
            <person name="Davidson R.M."/>
            <person name="Lin H."/>
            <person name="Quesada-Ocampo L."/>
            <person name="Vaillancourt B."/>
            <person name="Sakai H."/>
            <person name="Lee S.S."/>
            <person name="Kim J."/>
            <person name="Numa H."/>
            <person name="Itoh T."/>
            <person name="Buell C.R."/>
            <person name="Matsumoto T."/>
        </authorList>
    </citation>
    <scope>NUCLEOTIDE SEQUENCE [LARGE SCALE GENOMIC DNA]</scope>
    <source>
        <strain evidence="3">cv. Nipponbare</strain>
    </source>
</reference>
<protein>
    <submittedName>
        <fullName evidence="2">Os10g0530800 protein</fullName>
    </submittedName>
</protein>
<accession>A0A0P0XX46</accession>
<gene>
    <name evidence="2" type="ordered locus">Os10g0530800</name>
    <name evidence="2" type="ORF">OSNPB_100530800</name>
</gene>
<dbReference type="EMBL" id="AP014966">
    <property type="protein sequence ID" value="BAT11782.1"/>
    <property type="molecule type" value="Genomic_DNA"/>
</dbReference>
<dbReference type="Gramene" id="Os10t0530800-01">
    <property type="protein sequence ID" value="Os10t0530800-01"/>
    <property type="gene ID" value="Os10g0530800"/>
</dbReference>
<evidence type="ECO:0000256" key="1">
    <source>
        <dbReference type="SAM" id="MobiDB-lite"/>
    </source>
</evidence>
<evidence type="ECO:0000313" key="3">
    <source>
        <dbReference type="Proteomes" id="UP000059680"/>
    </source>
</evidence>
<reference evidence="2 3" key="2">
    <citation type="journal article" date="2013" name="Plant Cell Physiol.">
        <title>Rice Annotation Project Database (RAP-DB): an integrative and interactive database for rice genomics.</title>
        <authorList>
            <person name="Sakai H."/>
            <person name="Lee S.S."/>
            <person name="Tanaka T."/>
            <person name="Numa H."/>
            <person name="Kim J."/>
            <person name="Kawahara Y."/>
            <person name="Wakimoto H."/>
            <person name="Yang C.C."/>
            <person name="Iwamoto M."/>
            <person name="Abe T."/>
            <person name="Yamada Y."/>
            <person name="Muto A."/>
            <person name="Inokuchi H."/>
            <person name="Ikemura T."/>
            <person name="Matsumoto T."/>
            <person name="Sasaki T."/>
            <person name="Itoh T."/>
        </authorList>
    </citation>
    <scope>NUCLEOTIDE SEQUENCE [LARGE SCALE GENOMIC DNA]</scope>
    <source>
        <strain evidence="3">cv. Nipponbare</strain>
    </source>
</reference>
<proteinExistence type="predicted"/>
<feature type="compositionally biased region" description="Basic and acidic residues" evidence="1">
    <location>
        <begin position="69"/>
        <end position="82"/>
    </location>
</feature>
<dbReference type="PaxDb" id="39947-A0A0P0XX46"/>
<organism evidence="2 3">
    <name type="scientific">Oryza sativa subsp. japonica</name>
    <name type="common">Rice</name>
    <dbReference type="NCBI Taxonomy" id="39947"/>
    <lineage>
        <taxon>Eukaryota</taxon>
        <taxon>Viridiplantae</taxon>
        <taxon>Streptophyta</taxon>
        <taxon>Embryophyta</taxon>
        <taxon>Tracheophyta</taxon>
        <taxon>Spermatophyta</taxon>
        <taxon>Magnoliopsida</taxon>
        <taxon>Liliopsida</taxon>
        <taxon>Poales</taxon>
        <taxon>Poaceae</taxon>
        <taxon>BOP clade</taxon>
        <taxon>Oryzoideae</taxon>
        <taxon>Oryzeae</taxon>
        <taxon>Oryzinae</taxon>
        <taxon>Oryza</taxon>
        <taxon>Oryza sativa</taxon>
    </lineage>
</organism>
<sequence length="106" mass="11624">ASPWRKQSCHVISLCFGCAPAKQGLPELEQLVGVIRHDSLGRVGGAEPLLPRGQRRRPRRVNQPATDQLVDRREPPEVAAEHDVDEPDAVAAEERLPLGALPERAL</sequence>